<keyword evidence="3 6" id="KW-0732">Signal</keyword>
<accession>A0A3Q3E6M1</accession>
<organism evidence="7 8">
    <name type="scientific">Labrus bergylta</name>
    <name type="common">ballan wrasse</name>
    <dbReference type="NCBI Taxonomy" id="56723"/>
    <lineage>
        <taxon>Eukaryota</taxon>
        <taxon>Metazoa</taxon>
        <taxon>Chordata</taxon>
        <taxon>Craniata</taxon>
        <taxon>Vertebrata</taxon>
        <taxon>Euteleostomi</taxon>
        <taxon>Actinopterygii</taxon>
        <taxon>Neopterygii</taxon>
        <taxon>Teleostei</taxon>
        <taxon>Neoteleostei</taxon>
        <taxon>Acanthomorphata</taxon>
        <taxon>Eupercaria</taxon>
        <taxon>Labriformes</taxon>
        <taxon>Labridae</taxon>
        <taxon>Labrus</taxon>
    </lineage>
</organism>
<evidence type="ECO:0000313" key="7">
    <source>
        <dbReference type="Ensembl" id="ENSLBEP00000002927.1"/>
    </source>
</evidence>
<dbReference type="InterPro" id="IPR012674">
    <property type="entry name" value="Calycin"/>
</dbReference>
<evidence type="ECO:0000256" key="5">
    <source>
        <dbReference type="SAM" id="MobiDB-lite"/>
    </source>
</evidence>
<evidence type="ECO:0000256" key="3">
    <source>
        <dbReference type="ARBA" id="ARBA00022729"/>
    </source>
</evidence>
<evidence type="ECO:0008006" key="9">
    <source>
        <dbReference type="Google" id="ProtNLM"/>
    </source>
</evidence>
<feature type="chain" id="PRO_5018562212" description="Apolipoprotein M" evidence="6">
    <location>
        <begin position="22"/>
        <end position="189"/>
    </location>
</feature>
<reference evidence="7" key="2">
    <citation type="submission" date="2025-09" db="UniProtKB">
        <authorList>
            <consortium name="Ensembl"/>
        </authorList>
    </citation>
    <scope>IDENTIFICATION</scope>
</reference>
<feature type="signal peptide" evidence="6">
    <location>
        <begin position="1"/>
        <end position="21"/>
    </location>
</feature>
<evidence type="ECO:0000313" key="8">
    <source>
        <dbReference type="Proteomes" id="UP000261660"/>
    </source>
</evidence>
<sequence length="189" mass="21045">MWTLLSMLAVCTLALLSLVSAIPSASLECKDLIRPPKSSDPRDFEGKWAMVADSLKSPNPMTLSRSIVIDVYNSTFYRGSLIGPRCVYDSHKITVEALNYKTEANQHFNISGSIFHTSCPDCMSPHYSTVNFYLMSRSREVGQAEMDEFRAQVECLKMPPPVVMDPTKELCPEEAASTPAEEEREGQNA</sequence>
<evidence type="ECO:0000256" key="2">
    <source>
        <dbReference type="ARBA" id="ARBA00022525"/>
    </source>
</evidence>
<keyword evidence="8" id="KW-1185">Reference proteome</keyword>
<feature type="region of interest" description="Disordered" evidence="5">
    <location>
        <begin position="164"/>
        <end position="189"/>
    </location>
</feature>
<dbReference type="PANTHER" id="PTHR11967:SF2">
    <property type="entry name" value="ALPHA-1-ACID GLYCOPROTEIN 1"/>
    <property type="match status" value="1"/>
</dbReference>
<evidence type="ECO:0000256" key="6">
    <source>
        <dbReference type="SAM" id="SignalP"/>
    </source>
</evidence>
<name>A0A3Q3E6M1_9LABR</name>
<dbReference type="GeneTree" id="ENSGT00940000166223"/>
<feature type="compositionally biased region" description="Acidic residues" evidence="5">
    <location>
        <begin position="180"/>
        <end position="189"/>
    </location>
</feature>
<dbReference type="Ensembl" id="ENSLBET00000003089.1">
    <property type="protein sequence ID" value="ENSLBEP00000002927.1"/>
    <property type="gene ID" value="ENSLBEG00000002288.1"/>
</dbReference>
<dbReference type="SUPFAM" id="SSF50814">
    <property type="entry name" value="Lipocalins"/>
    <property type="match status" value="1"/>
</dbReference>
<dbReference type="PANTHER" id="PTHR11967">
    <property type="entry name" value="ALPHA-1-ACID GLYCOPROTEIN"/>
    <property type="match status" value="1"/>
</dbReference>
<evidence type="ECO:0000256" key="1">
    <source>
        <dbReference type="ARBA" id="ARBA00004613"/>
    </source>
</evidence>
<protein>
    <recommendedName>
        <fullName evidence="9">Apolipoprotein M</fullName>
    </recommendedName>
</protein>
<keyword evidence="2" id="KW-0964">Secreted</keyword>
<dbReference type="AlphaFoldDB" id="A0A3Q3E6M1"/>
<evidence type="ECO:0000256" key="4">
    <source>
        <dbReference type="ARBA" id="ARBA00023180"/>
    </source>
</evidence>
<dbReference type="Proteomes" id="UP000261660">
    <property type="component" value="Unplaced"/>
</dbReference>
<keyword evidence="4" id="KW-0325">Glycoprotein</keyword>
<dbReference type="InParanoid" id="A0A3Q3E6M1"/>
<proteinExistence type="predicted"/>
<reference evidence="7" key="1">
    <citation type="submission" date="2025-08" db="UniProtKB">
        <authorList>
            <consortium name="Ensembl"/>
        </authorList>
    </citation>
    <scope>IDENTIFICATION</scope>
</reference>
<dbReference type="GO" id="GO:0005576">
    <property type="term" value="C:extracellular region"/>
    <property type="evidence" value="ECO:0007669"/>
    <property type="project" value="UniProtKB-SubCell"/>
</dbReference>
<dbReference type="Gene3D" id="2.40.128.20">
    <property type="match status" value="1"/>
</dbReference>
<comment type="subcellular location">
    <subcellularLocation>
        <location evidence="1">Secreted</location>
    </subcellularLocation>
</comment>